<evidence type="ECO:0000259" key="3">
    <source>
        <dbReference type="Pfam" id="PF24883"/>
    </source>
</evidence>
<evidence type="ECO:0000313" key="5">
    <source>
        <dbReference type="Proteomes" id="UP000235786"/>
    </source>
</evidence>
<keyword evidence="1" id="KW-0677">Repeat</keyword>
<dbReference type="EMBL" id="KZ613939">
    <property type="protein sequence ID" value="PMD46365.1"/>
    <property type="molecule type" value="Genomic_DNA"/>
</dbReference>
<dbReference type="Pfam" id="PF12796">
    <property type="entry name" value="Ank_2"/>
    <property type="match status" value="3"/>
</dbReference>
<dbReference type="InterPro" id="IPR056884">
    <property type="entry name" value="NPHP3-like_N"/>
</dbReference>
<dbReference type="Gene3D" id="3.40.50.300">
    <property type="entry name" value="P-loop containing nucleotide triphosphate hydrolases"/>
    <property type="match status" value="1"/>
</dbReference>
<dbReference type="SUPFAM" id="SSF48403">
    <property type="entry name" value="Ankyrin repeat"/>
    <property type="match status" value="1"/>
</dbReference>
<dbReference type="Pfam" id="PF24883">
    <property type="entry name" value="NPHP3_N"/>
    <property type="match status" value="1"/>
</dbReference>
<dbReference type="Gene3D" id="1.25.40.20">
    <property type="entry name" value="Ankyrin repeat-containing domain"/>
    <property type="match status" value="1"/>
</dbReference>
<name>A0A2J6S6H4_HYAVF</name>
<evidence type="ECO:0000256" key="1">
    <source>
        <dbReference type="ARBA" id="ARBA00022737"/>
    </source>
</evidence>
<dbReference type="InterPro" id="IPR002110">
    <property type="entry name" value="Ankyrin_rpt"/>
</dbReference>
<feature type="domain" description="Nephrocystin 3-like N-terminal" evidence="3">
    <location>
        <begin position="386"/>
        <end position="560"/>
    </location>
</feature>
<proteinExistence type="predicted"/>
<dbReference type="SMART" id="SM00248">
    <property type="entry name" value="ANK"/>
    <property type="match status" value="9"/>
</dbReference>
<dbReference type="OrthoDB" id="163438at2759"/>
<dbReference type="InterPro" id="IPR036770">
    <property type="entry name" value="Ankyrin_rpt-contain_sf"/>
</dbReference>
<dbReference type="STRING" id="1149755.A0A2J6S6H4"/>
<dbReference type="Gene3D" id="3.40.50.1820">
    <property type="entry name" value="alpha/beta hydrolase"/>
    <property type="match status" value="1"/>
</dbReference>
<dbReference type="InterPro" id="IPR029058">
    <property type="entry name" value="AB_hydrolase_fold"/>
</dbReference>
<evidence type="ECO:0000256" key="2">
    <source>
        <dbReference type="SAM" id="MobiDB-lite"/>
    </source>
</evidence>
<dbReference type="PANTHER" id="PTHR10039">
    <property type="entry name" value="AMELOGENIN"/>
    <property type="match status" value="1"/>
</dbReference>
<dbReference type="Proteomes" id="UP000235786">
    <property type="component" value="Unassembled WGS sequence"/>
</dbReference>
<dbReference type="SUPFAM" id="SSF53474">
    <property type="entry name" value="alpha/beta-Hydrolases"/>
    <property type="match status" value="1"/>
</dbReference>
<dbReference type="SUPFAM" id="SSF52540">
    <property type="entry name" value="P-loop containing nucleoside triphosphate hydrolases"/>
    <property type="match status" value="1"/>
</dbReference>
<protein>
    <recommendedName>
        <fullName evidence="3">Nephrocystin 3-like N-terminal domain-containing protein</fullName>
    </recommendedName>
</protein>
<dbReference type="AlphaFoldDB" id="A0A2J6S6H4"/>
<reference evidence="4 5" key="1">
    <citation type="submission" date="2016-04" db="EMBL/GenBank/DDBJ databases">
        <title>A degradative enzymes factory behind the ericoid mycorrhizal symbiosis.</title>
        <authorList>
            <consortium name="DOE Joint Genome Institute"/>
            <person name="Martino E."/>
            <person name="Morin E."/>
            <person name="Grelet G."/>
            <person name="Kuo A."/>
            <person name="Kohler A."/>
            <person name="Daghino S."/>
            <person name="Barry K."/>
            <person name="Choi C."/>
            <person name="Cichocki N."/>
            <person name="Clum A."/>
            <person name="Copeland A."/>
            <person name="Hainaut M."/>
            <person name="Haridas S."/>
            <person name="Labutti K."/>
            <person name="Lindquist E."/>
            <person name="Lipzen A."/>
            <person name="Khouja H.-R."/>
            <person name="Murat C."/>
            <person name="Ohm R."/>
            <person name="Olson A."/>
            <person name="Spatafora J."/>
            <person name="Veneault-Fourrey C."/>
            <person name="Henrissat B."/>
            <person name="Grigoriev I."/>
            <person name="Martin F."/>
            <person name="Perotto S."/>
        </authorList>
    </citation>
    <scope>NUCLEOTIDE SEQUENCE [LARGE SCALE GENOMIC DNA]</scope>
    <source>
        <strain evidence="4 5">F</strain>
    </source>
</reference>
<keyword evidence="5" id="KW-1185">Reference proteome</keyword>
<evidence type="ECO:0000313" key="4">
    <source>
        <dbReference type="EMBL" id="PMD46365.1"/>
    </source>
</evidence>
<feature type="region of interest" description="Disordered" evidence="2">
    <location>
        <begin position="46"/>
        <end position="65"/>
    </location>
</feature>
<sequence length="1280" mass="143967">MEHEASSSKQKLRVSDIGLSVLHDPPDAIADIVFVHGLQGHPRKTWTCENRPVGPQGSREAADRGIKKLFSRRHKGSSRDGEKTEEYSVFWPLDLLPQECANARILTWGYDSKVSHFFGGATNQSNIAANARNLLYALNRGRQECVGRKLIFVAHSLGGIIVKDVFYRAAIEDKSPVHDIFVSTVAILFLGTPHRGSDKAGIGEIVRRIASASGFDTTDHHLRALQINSPELERIHELFMKLYDERERHFKVLTFQEAKGIIGINYLKMNERVVEPFSSSINNEPKHTINANHMSMCRFANRDDEGYLQVSGELQILLVEIDKKNQDVLEKDREGANLETASESQMTTSSTVPSLNDVERKCVAVLAQNTSSASEYKFALPQPVEGTCQWILSNVQYREWYLRKETCLLWISGYPGSGKTTLSAYLLDYLSAGELSPSSRTTLCYFFCDDKIDTQRDGLSILRSLIHQLLVRRRLLIKYVKAAYNYAGPEFDQKFGQLWQIFIAIASDKRVGPISVIVDAIDECEETTRKRFLDDVQKLLHQPRSTKSKTPCIKFLFTSRPLFVRGYTTNLLQLDPSKDYVEQDLGLVIRTKVDGIVRRNQCKPDVKPYLETALYSKADRTFLWVTLVLHLLEESLRATRKDFKLIIDALPETLTETYQQFLYGIPKKSQQFARKLLHFLVGSSRPLALKEMRVLEAINHDHHTLAALEEDAQPYIQGVIEGVLGPLIRIWDSRIYLVHQSLKEYLITLSTEIENPLSGLYGVDPCNASLCLAEACVRYLLLDDFKQDLFATGQASTTDSPLSPLADSPILNSSTEADEIGAIENLWDALDLGEDTMFKDPTAFETEVCDTIGTLYTLFDYSARHWAEHFSAACSVSPPELLESALILSDTTSARGSNWFRYYWLHTEANLPGPQDFFPLLTASYFGHPVSVKSLLSQSSHRSDIAESSMYWAARMGHLDVVDLLLRDEVNPDIKVVDGMNALIAAVQFDHFDVVKRLLVDEGFISERDGYRVNYSPIGGRTPLSIAAGNGLVRVVRELLRHHRIHPDLPDFDQWTPLFWSIGGKNLDVLQSLVTDPRVDVNHLDRSGRNILSWAASAGELELVRYLISLPNLNADEADRAGRTAFSWAAGEGHLEVVLLLRRSRRIDISRKDNNGRNAISWASSGGHHKVVGYLIKHDRRGVDEEDVDGWTPLAWALFNRTPKTVQILIDSGLVNVNKKDIMGRSALAFAAGYGYLDVVQILLKTVGIDVESKDNDGRTPLSAASRYPEIVELLQNFKN</sequence>
<dbReference type="Pfam" id="PF00023">
    <property type="entry name" value="Ank"/>
    <property type="match status" value="1"/>
</dbReference>
<accession>A0A2J6S6H4</accession>
<dbReference type="InterPro" id="IPR027417">
    <property type="entry name" value="P-loop_NTPase"/>
</dbReference>
<organism evidence="4 5">
    <name type="scientific">Hyaloscypha variabilis (strain UAMH 11265 / GT02V1 / F)</name>
    <name type="common">Meliniomyces variabilis</name>
    <dbReference type="NCBI Taxonomy" id="1149755"/>
    <lineage>
        <taxon>Eukaryota</taxon>
        <taxon>Fungi</taxon>
        <taxon>Dikarya</taxon>
        <taxon>Ascomycota</taxon>
        <taxon>Pezizomycotina</taxon>
        <taxon>Leotiomycetes</taxon>
        <taxon>Helotiales</taxon>
        <taxon>Hyaloscyphaceae</taxon>
        <taxon>Hyaloscypha</taxon>
        <taxon>Hyaloscypha variabilis</taxon>
    </lineage>
</organism>
<gene>
    <name evidence="4" type="ORF">L207DRAFT_507281</name>
</gene>